<comment type="function">
    <text evidence="5">Involved in the oxidative stress response and detoxification.</text>
</comment>
<dbReference type="SFLD" id="SFLDG00358">
    <property type="entry name" value="Main_(cytGST)"/>
    <property type="match status" value="1"/>
</dbReference>
<dbReference type="CDD" id="cd03048">
    <property type="entry name" value="GST_N_Ure2p_like"/>
    <property type="match status" value="1"/>
</dbReference>
<dbReference type="GO" id="GO:0005634">
    <property type="term" value="C:nucleus"/>
    <property type="evidence" value="ECO:0007669"/>
    <property type="project" value="UniProtKB-ARBA"/>
</dbReference>
<dbReference type="Pfam" id="PF02798">
    <property type="entry name" value="GST_N"/>
    <property type="match status" value="1"/>
</dbReference>
<evidence type="ECO:0000256" key="3">
    <source>
        <dbReference type="ARBA" id="ARBA00022679"/>
    </source>
</evidence>
<dbReference type="Pfam" id="PF14497">
    <property type="entry name" value="GST_C_3"/>
    <property type="match status" value="1"/>
</dbReference>
<dbReference type="InterPro" id="IPR036282">
    <property type="entry name" value="Glutathione-S-Trfase_C_sf"/>
</dbReference>
<evidence type="ECO:0000256" key="5">
    <source>
        <dbReference type="ARBA" id="ARBA00060024"/>
    </source>
</evidence>
<dbReference type="EMBL" id="ML995507">
    <property type="protein sequence ID" value="KAF2137128.1"/>
    <property type="molecule type" value="Genomic_DNA"/>
</dbReference>
<evidence type="ECO:0000256" key="4">
    <source>
        <dbReference type="ARBA" id="ARBA00047960"/>
    </source>
</evidence>
<evidence type="ECO:0000313" key="8">
    <source>
        <dbReference type="EMBL" id="KAF2137128.1"/>
    </source>
</evidence>
<dbReference type="InterPro" id="IPR004046">
    <property type="entry name" value="GST_C"/>
</dbReference>
<dbReference type="InterPro" id="IPR036249">
    <property type="entry name" value="Thioredoxin-like_sf"/>
</dbReference>
<protein>
    <recommendedName>
        <fullName evidence="2">glutathione transferase</fullName>
        <ecNumber evidence="2">2.5.1.18</ecNumber>
    </recommendedName>
</protein>
<dbReference type="AlphaFoldDB" id="A0A6A6B0P8"/>
<organism evidence="8 9">
    <name type="scientific">Aplosporella prunicola CBS 121167</name>
    <dbReference type="NCBI Taxonomy" id="1176127"/>
    <lineage>
        <taxon>Eukaryota</taxon>
        <taxon>Fungi</taxon>
        <taxon>Dikarya</taxon>
        <taxon>Ascomycota</taxon>
        <taxon>Pezizomycotina</taxon>
        <taxon>Dothideomycetes</taxon>
        <taxon>Dothideomycetes incertae sedis</taxon>
        <taxon>Botryosphaeriales</taxon>
        <taxon>Aplosporellaceae</taxon>
        <taxon>Aplosporella</taxon>
    </lineage>
</organism>
<dbReference type="EC" id="2.5.1.18" evidence="2"/>
<evidence type="ECO:0000256" key="1">
    <source>
        <dbReference type="ARBA" id="ARBA00007409"/>
    </source>
</evidence>
<dbReference type="SUPFAM" id="SSF47616">
    <property type="entry name" value="GST C-terminal domain-like"/>
    <property type="match status" value="1"/>
</dbReference>
<reference evidence="8" key="1">
    <citation type="journal article" date="2020" name="Stud. Mycol.">
        <title>101 Dothideomycetes genomes: a test case for predicting lifestyles and emergence of pathogens.</title>
        <authorList>
            <person name="Haridas S."/>
            <person name="Albert R."/>
            <person name="Binder M."/>
            <person name="Bloem J."/>
            <person name="Labutti K."/>
            <person name="Salamov A."/>
            <person name="Andreopoulos B."/>
            <person name="Baker S."/>
            <person name="Barry K."/>
            <person name="Bills G."/>
            <person name="Bluhm B."/>
            <person name="Cannon C."/>
            <person name="Castanera R."/>
            <person name="Culley D."/>
            <person name="Daum C."/>
            <person name="Ezra D."/>
            <person name="Gonzalez J."/>
            <person name="Henrissat B."/>
            <person name="Kuo A."/>
            <person name="Liang C."/>
            <person name="Lipzen A."/>
            <person name="Lutzoni F."/>
            <person name="Magnuson J."/>
            <person name="Mondo S."/>
            <person name="Nolan M."/>
            <person name="Ohm R."/>
            <person name="Pangilinan J."/>
            <person name="Park H.-J."/>
            <person name="Ramirez L."/>
            <person name="Alfaro M."/>
            <person name="Sun H."/>
            <person name="Tritt A."/>
            <person name="Yoshinaga Y."/>
            <person name="Zwiers L.-H."/>
            <person name="Turgeon B."/>
            <person name="Goodwin S."/>
            <person name="Spatafora J."/>
            <person name="Crous P."/>
            <person name="Grigoriev I."/>
        </authorList>
    </citation>
    <scope>NUCLEOTIDE SEQUENCE</scope>
    <source>
        <strain evidence="8">CBS 121167</strain>
    </source>
</reference>
<evidence type="ECO:0000256" key="2">
    <source>
        <dbReference type="ARBA" id="ARBA00012452"/>
    </source>
</evidence>
<dbReference type="PANTHER" id="PTHR44051">
    <property type="entry name" value="GLUTATHIONE S-TRANSFERASE-RELATED"/>
    <property type="match status" value="1"/>
</dbReference>
<dbReference type="Gene3D" id="3.40.30.10">
    <property type="entry name" value="Glutaredoxin"/>
    <property type="match status" value="1"/>
</dbReference>
<keyword evidence="3" id="KW-0808">Transferase</keyword>
<feature type="domain" description="GST C-terminal" evidence="7">
    <location>
        <begin position="90"/>
        <end position="214"/>
    </location>
</feature>
<dbReference type="PROSITE" id="PS50404">
    <property type="entry name" value="GST_NTER"/>
    <property type="match status" value="1"/>
</dbReference>
<dbReference type="Gene3D" id="1.20.1050.10">
    <property type="match status" value="1"/>
</dbReference>
<dbReference type="InterPro" id="IPR010987">
    <property type="entry name" value="Glutathione-S-Trfase_C-like"/>
</dbReference>
<evidence type="ECO:0000313" key="9">
    <source>
        <dbReference type="Proteomes" id="UP000799438"/>
    </source>
</evidence>
<name>A0A6A6B0P8_9PEZI</name>
<proteinExistence type="inferred from homology"/>
<evidence type="ECO:0000259" key="7">
    <source>
        <dbReference type="PROSITE" id="PS50405"/>
    </source>
</evidence>
<dbReference type="GO" id="GO:0004364">
    <property type="term" value="F:glutathione transferase activity"/>
    <property type="evidence" value="ECO:0007669"/>
    <property type="project" value="UniProtKB-EC"/>
</dbReference>
<feature type="domain" description="GST N-terminal" evidence="6">
    <location>
        <begin position="3"/>
        <end position="84"/>
    </location>
</feature>
<dbReference type="FunFam" id="1.20.1050.130:FF:000016">
    <property type="entry name" value="Glutathione S-transferase 1"/>
    <property type="match status" value="1"/>
</dbReference>
<dbReference type="OrthoDB" id="422574at2759"/>
<dbReference type="PROSITE" id="PS50405">
    <property type="entry name" value="GST_CTER"/>
    <property type="match status" value="1"/>
</dbReference>
<dbReference type="PANTHER" id="PTHR44051:SF3">
    <property type="entry name" value="TRANSCRIPTIONAL REGULATOR URE2"/>
    <property type="match status" value="1"/>
</dbReference>
<dbReference type="RefSeq" id="XP_033392846.1">
    <property type="nucleotide sequence ID" value="XM_033539402.1"/>
</dbReference>
<dbReference type="SUPFAM" id="SSF52833">
    <property type="entry name" value="Thioredoxin-like"/>
    <property type="match status" value="1"/>
</dbReference>
<gene>
    <name evidence="8" type="ORF">K452DRAFT_279134</name>
</gene>
<dbReference type="Proteomes" id="UP000799438">
    <property type="component" value="Unassembled WGS sequence"/>
</dbReference>
<sequence length="214" mass="24315">MSKPIVLYSHKSGPNPWKVAILLEELGVSYETKFMEFPELKKEPYVTLNPNGRVPAIEDPNSGITLAESGAIIQYLIETYDKEGKLHSTSAPEKFQEIQWLHFQMSGQGPYFGQKAWFSNFHSEKLPSAEERYANEIKRVLGVIDGHLSKHKSEYLVGNKVSYADLSWVTWNSLLGWLLPEYDAAQDFPAFAEWNKKLIARPAVAKVLKSFHGQ</sequence>
<dbReference type="InterPro" id="IPR040079">
    <property type="entry name" value="Glutathione_S-Trfase"/>
</dbReference>
<comment type="catalytic activity">
    <reaction evidence="4">
        <text>RX + glutathione = an S-substituted glutathione + a halide anion + H(+)</text>
        <dbReference type="Rhea" id="RHEA:16437"/>
        <dbReference type="ChEBI" id="CHEBI:15378"/>
        <dbReference type="ChEBI" id="CHEBI:16042"/>
        <dbReference type="ChEBI" id="CHEBI:17792"/>
        <dbReference type="ChEBI" id="CHEBI:57925"/>
        <dbReference type="ChEBI" id="CHEBI:90779"/>
        <dbReference type="EC" id="2.5.1.18"/>
    </reaction>
</comment>
<accession>A0A6A6B0P8</accession>
<dbReference type="SFLD" id="SFLDG01151">
    <property type="entry name" value="Main.2:_Nu-like"/>
    <property type="match status" value="1"/>
</dbReference>
<evidence type="ECO:0000259" key="6">
    <source>
        <dbReference type="PROSITE" id="PS50404"/>
    </source>
</evidence>
<dbReference type="InterPro" id="IPR004045">
    <property type="entry name" value="Glutathione_S-Trfase_N"/>
</dbReference>
<keyword evidence="9" id="KW-1185">Reference proteome</keyword>
<dbReference type="GeneID" id="54296898"/>
<dbReference type="GO" id="GO:0005737">
    <property type="term" value="C:cytoplasm"/>
    <property type="evidence" value="ECO:0007669"/>
    <property type="project" value="UniProtKB-ARBA"/>
</dbReference>
<comment type="similarity">
    <text evidence="1">Belongs to the GST superfamily.</text>
</comment>
<dbReference type="SFLD" id="SFLDS00019">
    <property type="entry name" value="Glutathione_Transferase_(cytos"/>
    <property type="match status" value="1"/>
</dbReference>